<accession>A0AAV0WA79</accession>
<comment type="caution">
    <text evidence="5">The sequence shown here is derived from an EMBL/GenBank/DDBJ whole genome shotgun (WGS) entry which is preliminary data.</text>
</comment>
<gene>
    <name evidence="5" type="ORF">MEUPH1_LOCUS8924</name>
</gene>
<proteinExistence type="predicted"/>
<dbReference type="InterPro" id="IPR035979">
    <property type="entry name" value="RBD_domain_sf"/>
</dbReference>
<protein>
    <recommendedName>
        <fullName evidence="4">RRM domain-containing protein</fullName>
    </recommendedName>
</protein>
<evidence type="ECO:0000256" key="2">
    <source>
        <dbReference type="PROSITE-ProRule" id="PRU00176"/>
    </source>
</evidence>
<evidence type="ECO:0000259" key="4">
    <source>
        <dbReference type="PROSITE" id="PS50102"/>
    </source>
</evidence>
<dbReference type="SUPFAM" id="SSF54928">
    <property type="entry name" value="RNA-binding domain, RBD"/>
    <property type="match status" value="1"/>
</dbReference>
<dbReference type="Proteomes" id="UP001160148">
    <property type="component" value="Unassembled WGS sequence"/>
</dbReference>
<dbReference type="Gene3D" id="3.30.70.330">
    <property type="match status" value="1"/>
</dbReference>
<dbReference type="SMART" id="SM00360">
    <property type="entry name" value="RRM"/>
    <property type="match status" value="1"/>
</dbReference>
<dbReference type="Pfam" id="PF16367">
    <property type="entry name" value="RRM_7"/>
    <property type="match status" value="1"/>
</dbReference>
<keyword evidence="1 2" id="KW-0694">RNA-binding</keyword>
<dbReference type="PANTHER" id="PTHR10693">
    <property type="entry name" value="RAS GTPASE-ACTIVATING PROTEIN-BINDING PROTEIN"/>
    <property type="match status" value="1"/>
</dbReference>
<dbReference type="InterPro" id="IPR012677">
    <property type="entry name" value="Nucleotide-bd_a/b_plait_sf"/>
</dbReference>
<evidence type="ECO:0000256" key="3">
    <source>
        <dbReference type="SAM" id="MobiDB-lite"/>
    </source>
</evidence>
<dbReference type="GO" id="GO:0003729">
    <property type="term" value="F:mRNA binding"/>
    <property type="evidence" value="ECO:0007669"/>
    <property type="project" value="TreeGrafter"/>
</dbReference>
<dbReference type="PANTHER" id="PTHR10693:SF20">
    <property type="entry name" value="AT27578P"/>
    <property type="match status" value="1"/>
</dbReference>
<evidence type="ECO:0000256" key="1">
    <source>
        <dbReference type="ARBA" id="ARBA00022884"/>
    </source>
</evidence>
<keyword evidence="6" id="KW-1185">Reference proteome</keyword>
<feature type="domain" description="RRM" evidence="4">
    <location>
        <begin position="452"/>
        <end position="534"/>
    </location>
</feature>
<dbReference type="AlphaFoldDB" id="A0AAV0WA79"/>
<name>A0AAV0WA79_9HEMI</name>
<dbReference type="GO" id="GO:1990904">
    <property type="term" value="C:ribonucleoprotein complex"/>
    <property type="evidence" value="ECO:0007669"/>
    <property type="project" value="TreeGrafter"/>
</dbReference>
<dbReference type="GO" id="GO:0005829">
    <property type="term" value="C:cytosol"/>
    <property type="evidence" value="ECO:0007669"/>
    <property type="project" value="TreeGrafter"/>
</dbReference>
<dbReference type="InterPro" id="IPR000504">
    <property type="entry name" value="RRM_dom"/>
</dbReference>
<feature type="region of interest" description="Disordered" evidence="3">
    <location>
        <begin position="297"/>
        <end position="338"/>
    </location>
</feature>
<evidence type="ECO:0000313" key="5">
    <source>
        <dbReference type="EMBL" id="CAI6352719.1"/>
    </source>
</evidence>
<organism evidence="5 6">
    <name type="scientific">Macrosiphum euphorbiae</name>
    <name type="common">potato aphid</name>
    <dbReference type="NCBI Taxonomy" id="13131"/>
    <lineage>
        <taxon>Eukaryota</taxon>
        <taxon>Metazoa</taxon>
        <taxon>Ecdysozoa</taxon>
        <taxon>Arthropoda</taxon>
        <taxon>Hexapoda</taxon>
        <taxon>Insecta</taxon>
        <taxon>Pterygota</taxon>
        <taxon>Neoptera</taxon>
        <taxon>Paraneoptera</taxon>
        <taxon>Hemiptera</taxon>
        <taxon>Sternorrhyncha</taxon>
        <taxon>Aphidomorpha</taxon>
        <taxon>Aphidoidea</taxon>
        <taxon>Aphididae</taxon>
        <taxon>Macrosiphini</taxon>
        <taxon>Macrosiphum</taxon>
    </lineage>
</organism>
<evidence type="ECO:0000313" key="6">
    <source>
        <dbReference type="Proteomes" id="UP001160148"/>
    </source>
</evidence>
<dbReference type="PROSITE" id="PS50102">
    <property type="entry name" value="RRM"/>
    <property type="match status" value="1"/>
</dbReference>
<sequence length="544" mass="59629">MWCEDFLSAYRSAPVDHMSKYYDRFSVFVEVTGNGRWTEPTTGAHKIADRLASLNVSGGCAWPVVTCQRTRSDGLIVVLAAEDGYQRQILIVHYRGADCRAVVSNHFYLTTAAYGEHEGDDEQDGDQVAASFHSRFEGWAGRQDRGSLVRFQTALCTGLTVVRDYYTTLPGHPVVRADCHQYDRTARFSYTRAYGGGGGRVYTGPRAIRKQYSRLAMDNRCVKLRAVETCWSGHSGSIPSTTVALIVGVVPKVERPGRALAYREFVQLFVIDVHTRKILNDVLCFETSRHVSNLLSSRISGSSPSSLSSSSSSVSSDATSPMSSTSSTPSSLSSVSSTSPSQLPLLPLSYPDSTSSNPMFSLIYTFSRLQSLSPSSNKMHGNWPTISTGVSNENGDHGLDSSELAALRSRFTTNTLGIRFAAIYSPYAIGGGADGGSGKQQQSVTSSKLNPRQLFIGCVPLHVKYGQLKLLFEQFGEVTYVKVYEGYNKQTGAKMLHNYAFLFFKDEKSVEKAIAASPIPLDSNWNLNVSRPHHHTTTVDACDR</sequence>
<dbReference type="InterPro" id="IPR039539">
    <property type="entry name" value="Ras_GTPase_bind_prot"/>
</dbReference>
<reference evidence="5 6" key="1">
    <citation type="submission" date="2023-01" db="EMBL/GenBank/DDBJ databases">
        <authorList>
            <person name="Whitehead M."/>
        </authorList>
    </citation>
    <scope>NUCLEOTIDE SEQUENCE [LARGE SCALE GENOMIC DNA]</scope>
</reference>
<dbReference type="EMBL" id="CARXXK010000002">
    <property type="protein sequence ID" value="CAI6352719.1"/>
    <property type="molecule type" value="Genomic_DNA"/>
</dbReference>